<dbReference type="Pfam" id="PF01106">
    <property type="entry name" value="NifU"/>
    <property type="match status" value="1"/>
</dbReference>
<protein>
    <submittedName>
        <fullName evidence="3">Thioredoxin-like protein</fullName>
    </submittedName>
</protein>
<reference evidence="3" key="1">
    <citation type="submission" date="2015-07" db="EMBL/GenBank/DDBJ databases">
        <title>Draft Genome Sequences of Anaerolinea thermolimosa IMO-1, Bellilinea caldifistulae GOMI-1, Leptolinea tardivitalis YMTK-2, Levilinea saccharolytica KIBI-1,Longilinea arvoryzae KOME-1, Previously Described as Members of the Anaerolineaceae (Chloroflexi).</title>
        <authorList>
            <person name="Sekiguchi Y."/>
            <person name="Ohashi A."/>
            <person name="Matsuura N."/>
            <person name="Tourlousse M.D."/>
        </authorList>
    </citation>
    <scope>NUCLEOTIDE SEQUENCE [LARGE SCALE GENOMIC DNA]</scope>
    <source>
        <strain evidence="3">KOME-1</strain>
    </source>
</reference>
<dbReference type="EMBL" id="DF967972">
    <property type="protein sequence ID" value="GAP15616.1"/>
    <property type="molecule type" value="Genomic_DNA"/>
</dbReference>
<dbReference type="GO" id="GO:0051536">
    <property type="term" value="F:iron-sulfur cluster binding"/>
    <property type="evidence" value="ECO:0007669"/>
    <property type="project" value="InterPro"/>
</dbReference>
<keyword evidence="4" id="KW-1185">Reference proteome</keyword>
<sequence>MSEQPVIPSFPIEDQIRGLVEQLDAYIAHYHGGGVEFVSFDGKIVKVRLGGACLGCPLSPMTLKGWVEGTIRQFFPEIEAVEAA</sequence>
<evidence type="ECO:0000313" key="4">
    <source>
        <dbReference type="Proteomes" id="UP000055060"/>
    </source>
</evidence>
<dbReference type="SUPFAM" id="SSF117916">
    <property type="entry name" value="Fe-S cluster assembly (FSCA) domain-like"/>
    <property type="match status" value="1"/>
</dbReference>
<dbReference type="Gene3D" id="3.30.300.130">
    <property type="entry name" value="Fe-S cluster assembly (FSCA)"/>
    <property type="match status" value="1"/>
</dbReference>
<feature type="domain" description="NIF system FeS cluster assembly NifU C-terminal" evidence="2">
    <location>
        <begin position="23"/>
        <end position="82"/>
    </location>
</feature>
<dbReference type="InterPro" id="IPR034904">
    <property type="entry name" value="FSCA_dom_sf"/>
</dbReference>
<evidence type="ECO:0000313" key="3">
    <source>
        <dbReference type="EMBL" id="GAP15616.1"/>
    </source>
</evidence>
<dbReference type="STRING" id="360412.LARV_03408"/>
<comment type="function">
    <text evidence="1">May be involved in the formation or repair of [Fe-S] clusters present in iron-sulfur proteins.</text>
</comment>
<proteinExistence type="predicted"/>
<dbReference type="OrthoDB" id="9796965at2"/>
<evidence type="ECO:0000256" key="1">
    <source>
        <dbReference type="ARBA" id="ARBA00049958"/>
    </source>
</evidence>
<dbReference type="GO" id="GO:0005506">
    <property type="term" value="F:iron ion binding"/>
    <property type="evidence" value="ECO:0007669"/>
    <property type="project" value="InterPro"/>
</dbReference>
<dbReference type="GO" id="GO:0016226">
    <property type="term" value="P:iron-sulfur cluster assembly"/>
    <property type="evidence" value="ECO:0007669"/>
    <property type="project" value="InterPro"/>
</dbReference>
<name>A0A0S7BKI1_9CHLR</name>
<accession>A0A0S7BKI1</accession>
<gene>
    <name evidence="3" type="ORF">LARV_03408</name>
</gene>
<dbReference type="PANTHER" id="PTHR11178">
    <property type="entry name" value="IRON-SULFUR CLUSTER SCAFFOLD PROTEIN NFU-RELATED"/>
    <property type="match status" value="1"/>
</dbReference>
<dbReference type="Proteomes" id="UP000055060">
    <property type="component" value="Unassembled WGS sequence"/>
</dbReference>
<evidence type="ECO:0000259" key="2">
    <source>
        <dbReference type="Pfam" id="PF01106"/>
    </source>
</evidence>
<dbReference type="InterPro" id="IPR001075">
    <property type="entry name" value="NIF_FeS_clus_asmbl_NifU_C"/>
</dbReference>
<organism evidence="3">
    <name type="scientific">Longilinea arvoryzae</name>
    <dbReference type="NCBI Taxonomy" id="360412"/>
    <lineage>
        <taxon>Bacteria</taxon>
        <taxon>Bacillati</taxon>
        <taxon>Chloroflexota</taxon>
        <taxon>Anaerolineae</taxon>
        <taxon>Anaerolineales</taxon>
        <taxon>Anaerolineaceae</taxon>
        <taxon>Longilinea</taxon>
    </lineage>
</organism>
<dbReference type="AlphaFoldDB" id="A0A0S7BKI1"/>
<dbReference type="RefSeq" id="WP_075074785.1">
    <property type="nucleotide sequence ID" value="NZ_DF967972.1"/>
</dbReference>